<reference evidence="8" key="1">
    <citation type="journal article" date="2019" name="Int. J. Syst. Evol. Microbiol.">
        <title>The Global Catalogue of Microorganisms (GCM) 10K type strain sequencing project: providing services to taxonomists for standard genome sequencing and annotation.</title>
        <authorList>
            <consortium name="The Broad Institute Genomics Platform"/>
            <consortium name="The Broad Institute Genome Sequencing Center for Infectious Disease"/>
            <person name="Wu L."/>
            <person name="Ma J."/>
        </authorList>
    </citation>
    <scope>NUCLEOTIDE SEQUENCE [LARGE SCALE GENOMIC DNA]</scope>
    <source>
        <strain evidence="8">JCM 5062</strain>
    </source>
</reference>
<evidence type="ECO:0000313" key="8">
    <source>
        <dbReference type="Proteomes" id="UP001499942"/>
    </source>
</evidence>
<accession>A0ABP5ZDQ0</accession>
<dbReference type="InterPro" id="IPR010652">
    <property type="entry name" value="DUF1232"/>
</dbReference>
<comment type="subcellular location">
    <subcellularLocation>
        <location evidence="1">Endomembrane system</location>
        <topology evidence="1">Multi-pass membrane protein</topology>
    </subcellularLocation>
</comment>
<proteinExistence type="predicted"/>
<evidence type="ECO:0000259" key="6">
    <source>
        <dbReference type="Pfam" id="PF06803"/>
    </source>
</evidence>
<sequence length="97" mass="10107">MSSELKTLLVVAGAVAAVTCALAIVLLVKLAAARRSLRSAGVPLENKALFWGAVIYTLCPVDLLPDPIFLDDIGLLLVALRALKSEPVQGVEKAPSA</sequence>
<name>A0ABP5ZDQ0_9ACTN</name>
<dbReference type="Pfam" id="PF06803">
    <property type="entry name" value="DUF1232"/>
    <property type="match status" value="1"/>
</dbReference>
<keyword evidence="4 5" id="KW-0472">Membrane</keyword>
<feature type="domain" description="DUF1232" evidence="6">
    <location>
        <begin position="47"/>
        <end position="77"/>
    </location>
</feature>
<evidence type="ECO:0000256" key="3">
    <source>
        <dbReference type="ARBA" id="ARBA00022989"/>
    </source>
</evidence>
<keyword evidence="2 5" id="KW-0812">Transmembrane</keyword>
<evidence type="ECO:0000256" key="1">
    <source>
        <dbReference type="ARBA" id="ARBA00004127"/>
    </source>
</evidence>
<comment type="caution">
    <text evidence="7">The sequence shown here is derived from an EMBL/GenBank/DDBJ whole genome shotgun (WGS) entry which is preliminary data.</text>
</comment>
<evidence type="ECO:0000313" key="7">
    <source>
        <dbReference type="EMBL" id="GAA2497133.1"/>
    </source>
</evidence>
<keyword evidence="3 5" id="KW-1133">Transmembrane helix</keyword>
<protein>
    <recommendedName>
        <fullName evidence="6">DUF1232 domain-containing protein</fullName>
    </recommendedName>
</protein>
<evidence type="ECO:0000256" key="5">
    <source>
        <dbReference type="SAM" id="Phobius"/>
    </source>
</evidence>
<dbReference type="RefSeq" id="WP_344361380.1">
    <property type="nucleotide sequence ID" value="NZ_BAAASR010000018.1"/>
</dbReference>
<feature type="transmembrane region" description="Helical" evidence="5">
    <location>
        <begin position="6"/>
        <end position="28"/>
    </location>
</feature>
<evidence type="ECO:0000256" key="4">
    <source>
        <dbReference type="ARBA" id="ARBA00023136"/>
    </source>
</evidence>
<evidence type="ECO:0000256" key="2">
    <source>
        <dbReference type="ARBA" id="ARBA00022692"/>
    </source>
</evidence>
<gene>
    <name evidence="7" type="ORF">GCM10010393_31470</name>
</gene>
<keyword evidence="8" id="KW-1185">Reference proteome</keyword>
<dbReference type="Proteomes" id="UP001499942">
    <property type="component" value="Unassembled WGS sequence"/>
</dbReference>
<dbReference type="EMBL" id="BAAASR010000018">
    <property type="protein sequence ID" value="GAA2497133.1"/>
    <property type="molecule type" value="Genomic_DNA"/>
</dbReference>
<organism evidence="7 8">
    <name type="scientific">Streptomyces gobitricini</name>
    <dbReference type="NCBI Taxonomy" id="68211"/>
    <lineage>
        <taxon>Bacteria</taxon>
        <taxon>Bacillati</taxon>
        <taxon>Actinomycetota</taxon>
        <taxon>Actinomycetes</taxon>
        <taxon>Kitasatosporales</taxon>
        <taxon>Streptomycetaceae</taxon>
        <taxon>Streptomyces</taxon>
    </lineage>
</organism>